<dbReference type="InterPro" id="IPR029056">
    <property type="entry name" value="Ribokinase-like"/>
</dbReference>
<dbReference type="Pfam" id="PF00294">
    <property type="entry name" value="PfkB"/>
    <property type="match status" value="1"/>
</dbReference>
<dbReference type="InterPro" id="IPR011611">
    <property type="entry name" value="PfkB_dom"/>
</dbReference>
<reference evidence="4" key="1">
    <citation type="submission" date="2021-04" db="EMBL/GenBank/DDBJ databases">
        <title>Pseudonocardia sp. nov., isolated from sandy soil of mangrove forest.</title>
        <authorList>
            <person name="Zan Z."/>
            <person name="Huang R."/>
            <person name="Liu W."/>
        </authorList>
    </citation>
    <scope>NUCLEOTIDE SEQUENCE</scope>
    <source>
        <strain evidence="4">S2-4</strain>
    </source>
</reference>
<dbReference type="SUPFAM" id="SSF53613">
    <property type="entry name" value="Ribokinase-like"/>
    <property type="match status" value="1"/>
</dbReference>
<dbReference type="GO" id="GO:0016301">
    <property type="term" value="F:kinase activity"/>
    <property type="evidence" value="ECO:0007669"/>
    <property type="project" value="UniProtKB-KW"/>
</dbReference>
<organism evidence="4 5">
    <name type="scientific">Pseudonocardia humida</name>
    <dbReference type="NCBI Taxonomy" id="2800819"/>
    <lineage>
        <taxon>Bacteria</taxon>
        <taxon>Bacillati</taxon>
        <taxon>Actinomycetota</taxon>
        <taxon>Actinomycetes</taxon>
        <taxon>Pseudonocardiales</taxon>
        <taxon>Pseudonocardiaceae</taxon>
        <taxon>Pseudonocardia</taxon>
    </lineage>
</organism>
<keyword evidence="5" id="KW-1185">Reference proteome</keyword>
<evidence type="ECO:0000259" key="3">
    <source>
        <dbReference type="Pfam" id="PF00294"/>
    </source>
</evidence>
<proteinExistence type="predicted"/>
<evidence type="ECO:0000313" key="5">
    <source>
        <dbReference type="Proteomes" id="UP001165283"/>
    </source>
</evidence>
<dbReference type="EMBL" id="JAGSOV010000023">
    <property type="protein sequence ID" value="MCO1655690.1"/>
    <property type="molecule type" value="Genomic_DNA"/>
</dbReference>
<name>A0ABT0ZY66_9PSEU</name>
<accession>A0ABT0ZY66</accession>
<evidence type="ECO:0000256" key="2">
    <source>
        <dbReference type="ARBA" id="ARBA00022777"/>
    </source>
</evidence>
<evidence type="ECO:0000313" key="4">
    <source>
        <dbReference type="EMBL" id="MCO1655690.1"/>
    </source>
</evidence>
<evidence type="ECO:0000256" key="1">
    <source>
        <dbReference type="ARBA" id="ARBA00022679"/>
    </source>
</evidence>
<feature type="domain" description="Carbohydrate kinase PfkB" evidence="3">
    <location>
        <begin position="52"/>
        <end position="343"/>
    </location>
</feature>
<protein>
    <submittedName>
        <fullName evidence="4">Carbohydrate kinase family protein</fullName>
    </submittedName>
</protein>
<comment type="caution">
    <text evidence="4">The sequence shown here is derived from an EMBL/GenBank/DDBJ whole genome shotgun (WGS) entry which is preliminary data.</text>
</comment>
<dbReference type="Proteomes" id="UP001165283">
    <property type="component" value="Unassembled WGS sequence"/>
</dbReference>
<dbReference type="PANTHER" id="PTHR10584">
    <property type="entry name" value="SUGAR KINASE"/>
    <property type="match status" value="1"/>
</dbReference>
<gene>
    <name evidence="4" type="ORF">KDL28_11570</name>
</gene>
<dbReference type="PANTHER" id="PTHR10584:SF166">
    <property type="entry name" value="RIBOKINASE"/>
    <property type="match status" value="1"/>
</dbReference>
<sequence>MAVPAAGDGGLDGHAAGAVRAGPGRGRLGRLREVAVVSTAASTAVSPRTGPRVVCVGPHIVDVLVRPVTGIPAGQGGALVDQLRITAAGTAAGTAVDLAKLGAEVTSIGAVGDDTVGSLLRILLEQHGVDASRLVVRPGLATSATVLPIRPNGERPSLHLPGATATLTGADVDPALVADADALHLGGPDVLGAFTDEAGAALLRHARAHGTTTTVDLLRSATDPALLDRLTPLLPSADYFLPNDDQLRGLTGIDDLERAARTVRERGVGTVVVTMGGAGSLLVGSGPAEHLPAFSCDVVDTTGCGDAFVAGLLVGLHQGWEPRLAAALGTAAAGLVATGLGSDAGVVDLPTTVAFWKERATDIGVTPP</sequence>
<keyword evidence="2 4" id="KW-0418">Kinase</keyword>
<keyword evidence="1" id="KW-0808">Transferase</keyword>
<dbReference type="Gene3D" id="3.40.1190.20">
    <property type="match status" value="1"/>
</dbReference>